<dbReference type="AlphaFoldDB" id="A0A2B4S7A5"/>
<proteinExistence type="predicted"/>
<dbReference type="Proteomes" id="UP000225706">
    <property type="component" value="Unassembled WGS sequence"/>
</dbReference>
<evidence type="ECO:0000313" key="2">
    <source>
        <dbReference type="EMBL" id="PFX24438.1"/>
    </source>
</evidence>
<sequence>MRAAAMRYWRAGERILVKEDHGDKALYYEVLKSSEVKKVVVEEFERTKGSGTGILAFPLRDNFLGELVGSMYSVLQELFNLAATVYLEHFAKNHGEHYMSLEQVTDNNNGSEEDYEANDPGEKVSEDYANKMHME</sequence>
<organism evidence="2 3">
    <name type="scientific">Stylophora pistillata</name>
    <name type="common">Smooth cauliflower coral</name>
    <dbReference type="NCBI Taxonomy" id="50429"/>
    <lineage>
        <taxon>Eukaryota</taxon>
        <taxon>Metazoa</taxon>
        <taxon>Cnidaria</taxon>
        <taxon>Anthozoa</taxon>
        <taxon>Hexacorallia</taxon>
        <taxon>Scleractinia</taxon>
        <taxon>Astrocoeniina</taxon>
        <taxon>Pocilloporidae</taxon>
        <taxon>Stylophora</taxon>
    </lineage>
</organism>
<reference evidence="3" key="1">
    <citation type="journal article" date="2017" name="bioRxiv">
        <title>Comparative analysis of the genomes of Stylophora pistillata and Acropora digitifera provides evidence for extensive differences between species of corals.</title>
        <authorList>
            <person name="Voolstra C.R."/>
            <person name="Li Y."/>
            <person name="Liew Y.J."/>
            <person name="Baumgarten S."/>
            <person name="Zoccola D."/>
            <person name="Flot J.-F."/>
            <person name="Tambutte S."/>
            <person name="Allemand D."/>
            <person name="Aranda M."/>
        </authorList>
    </citation>
    <scope>NUCLEOTIDE SEQUENCE [LARGE SCALE GENOMIC DNA]</scope>
</reference>
<gene>
    <name evidence="2" type="ORF">AWC38_SpisGene10965</name>
</gene>
<evidence type="ECO:0000313" key="3">
    <source>
        <dbReference type="Proteomes" id="UP000225706"/>
    </source>
</evidence>
<comment type="caution">
    <text evidence="2">The sequence shown here is derived from an EMBL/GenBank/DDBJ whole genome shotgun (WGS) entry which is preliminary data.</text>
</comment>
<feature type="compositionally biased region" description="Basic and acidic residues" evidence="1">
    <location>
        <begin position="120"/>
        <end position="135"/>
    </location>
</feature>
<evidence type="ECO:0000256" key="1">
    <source>
        <dbReference type="SAM" id="MobiDB-lite"/>
    </source>
</evidence>
<name>A0A2B4S7A5_STYPI</name>
<feature type="region of interest" description="Disordered" evidence="1">
    <location>
        <begin position="101"/>
        <end position="135"/>
    </location>
</feature>
<protein>
    <submittedName>
        <fullName evidence="2">Uncharacterized protein</fullName>
    </submittedName>
</protein>
<dbReference type="EMBL" id="LSMT01000176">
    <property type="protein sequence ID" value="PFX24438.1"/>
    <property type="molecule type" value="Genomic_DNA"/>
</dbReference>
<accession>A0A2B4S7A5</accession>
<keyword evidence="3" id="KW-1185">Reference proteome</keyword>